<dbReference type="Gene3D" id="3.40.50.12780">
    <property type="entry name" value="N-terminal domain of ligase-like"/>
    <property type="match status" value="1"/>
</dbReference>
<dbReference type="GO" id="GO:0016874">
    <property type="term" value="F:ligase activity"/>
    <property type="evidence" value="ECO:0007669"/>
    <property type="project" value="UniProtKB-KW"/>
</dbReference>
<reference evidence="1 2" key="1">
    <citation type="submission" date="2018-04" db="EMBL/GenBank/DDBJ databases">
        <title>Genomic Encyclopedia of Archaeal and Bacterial Type Strains, Phase II (KMG-II): from individual species to whole genera.</title>
        <authorList>
            <person name="Goeker M."/>
        </authorList>
    </citation>
    <scope>NUCLEOTIDE SEQUENCE [LARGE SCALE GENOMIC DNA]</scope>
    <source>
        <strain evidence="1 2">DSM 25731</strain>
    </source>
</reference>
<dbReference type="InterPro" id="IPR042099">
    <property type="entry name" value="ANL_N_sf"/>
</dbReference>
<sequence>MFYKLIFQLGERLRNPSLRQWFSFLKQSEYWSIDELEAYQLQQLKELVSFAKAHSEYYKETLADIDVASFSSLEDIKQLPLLSKQDVLQHTEKIHTKHHFKKVFTATTSGSSGDPLVYQREESADSFNRASIFRGYSWYNVQPWERNGYFWGFDFSTVKRLKVRLLDALQNRFRVFDYKEKSFQKFVKKLQRAKYIHGYSSMIYQSAKLITEKKLPKPKNIKMVKGTSEKIYDSYKAEVKAAFGVPIISEYGAAETGIIAFECPYGNMHINMEGVIVEELNNQIVVTNLQMKTFPVIRYQLGDYIELASKNKKCACGKSHYILEEVTGRIGENVYGKKEIYPSLYFYYIFKNLAKKHNIKLTYQIIQKEKGILIFNLEENLTNTNEEKLRQEIHAYFADDIDYTICPNVTQSVGKQKTKSFISYLTK</sequence>
<dbReference type="PANTHER" id="PTHR36932">
    <property type="entry name" value="CAPSULAR POLYSACCHARIDE BIOSYNTHESIS PROTEIN"/>
    <property type="match status" value="1"/>
</dbReference>
<dbReference type="EMBL" id="QBKT01000004">
    <property type="protein sequence ID" value="PTX61418.1"/>
    <property type="molecule type" value="Genomic_DNA"/>
</dbReference>
<evidence type="ECO:0000313" key="1">
    <source>
        <dbReference type="EMBL" id="PTX61418.1"/>
    </source>
</evidence>
<dbReference type="RefSeq" id="WP_108114661.1">
    <property type="nucleotide sequence ID" value="NZ_QBKT01000004.1"/>
</dbReference>
<dbReference type="SUPFAM" id="SSF56801">
    <property type="entry name" value="Acetyl-CoA synthetase-like"/>
    <property type="match status" value="1"/>
</dbReference>
<dbReference type="PANTHER" id="PTHR36932:SF1">
    <property type="entry name" value="CAPSULAR POLYSACCHARIDE BIOSYNTHESIS PROTEIN"/>
    <property type="match status" value="1"/>
</dbReference>
<dbReference type="OrthoDB" id="580775at2"/>
<accession>A0A2T6BZD8</accession>
<keyword evidence="2" id="KW-1185">Reference proteome</keyword>
<organism evidence="1 2">
    <name type="scientific">Kordia periserrulae</name>
    <dbReference type="NCBI Taxonomy" id="701523"/>
    <lineage>
        <taxon>Bacteria</taxon>
        <taxon>Pseudomonadati</taxon>
        <taxon>Bacteroidota</taxon>
        <taxon>Flavobacteriia</taxon>
        <taxon>Flavobacteriales</taxon>
        <taxon>Flavobacteriaceae</taxon>
        <taxon>Kordia</taxon>
    </lineage>
</organism>
<dbReference type="Proteomes" id="UP000244090">
    <property type="component" value="Unassembled WGS sequence"/>
</dbReference>
<keyword evidence="1" id="KW-0436">Ligase</keyword>
<gene>
    <name evidence="1" type="ORF">C8N46_10461</name>
</gene>
<dbReference type="AlphaFoldDB" id="A0A2T6BZD8"/>
<dbReference type="InterPro" id="IPR053158">
    <property type="entry name" value="CapK_Type1_Caps_Biosynth"/>
</dbReference>
<proteinExistence type="predicted"/>
<evidence type="ECO:0000313" key="2">
    <source>
        <dbReference type="Proteomes" id="UP000244090"/>
    </source>
</evidence>
<comment type="caution">
    <text evidence="1">The sequence shown here is derived from an EMBL/GenBank/DDBJ whole genome shotgun (WGS) entry which is preliminary data.</text>
</comment>
<protein>
    <submittedName>
        <fullName evidence="1">Phenylacetate-CoA ligase</fullName>
    </submittedName>
</protein>
<name>A0A2T6BZD8_9FLAO</name>